<dbReference type="EMBL" id="FMZW01000034">
    <property type="protein sequence ID" value="SDE77044.1"/>
    <property type="molecule type" value="Genomic_DNA"/>
</dbReference>
<dbReference type="Proteomes" id="UP000199245">
    <property type="component" value="Unassembled WGS sequence"/>
</dbReference>
<gene>
    <name evidence="1" type="ORF">SAMN05216337_103473</name>
</gene>
<dbReference type="AlphaFoldDB" id="A0A1G7FMH2"/>
<evidence type="ECO:0000313" key="1">
    <source>
        <dbReference type="EMBL" id="SDE77044.1"/>
    </source>
</evidence>
<accession>A0A1G7FMH2</accession>
<name>A0A1G7FMH2_9BRAD</name>
<sequence>MEYAALLAHCRATPRHRDETQAAHAHSAENHGVSWGFAFTGFDGTFKQPTGIRGRR</sequence>
<evidence type="ECO:0000313" key="2">
    <source>
        <dbReference type="Proteomes" id="UP000199245"/>
    </source>
</evidence>
<organism evidence="1 2">
    <name type="scientific">Bradyrhizobium brasilense</name>
    <dbReference type="NCBI Taxonomy" id="1419277"/>
    <lineage>
        <taxon>Bacteria</taxon>
        <taxon>Pseudomonadati</taxon>
        <taxon>Pseudomonadota</taxon>
        <taxon>Alphaproteobacteria</taxon>
        <taxon>Hyphomicrobiales</taxon>
        <taxon>Nitrobacteraceae</taxon>
        <taxon>Bradyrhizobium</taxon>
    </lineage>
</organism>
<reference evidence="1 2" key="1">
    <citation type="submission" date="2016-10" db="EMBL/GenBank/DDBJ databases">
        <authorList>
            <person name="de Groot N.N."/>
        </authorList>
    </citation>
    <scope>NUCLEOTIDE SEQUENCE [LARGE SCALE GENOMIC DNA]</scope>
    <source>
        <strain evidence="1 2">R5</strain>
    </source>
</reference>
<proteinExistence type="predicted"/>
<protein>
    <submittedName>
        <fullName evidence="1">Uncharacterized protein</fullName>
    </submittedName>
</protein>